<evidence type="ECO:0008006" key="5">
    <source>
        <dbReference type="Google" id="ProtNLM"/>
    </source>
</evidence>
<comment type="caution">
    <text evidence="3">The sequence shown here is derived from an EMBL/GenBank/DDBJ whole genome shotgun (WGS) entry which is preliminary data.</text>
</comment>
<keyword evidence="4" id="KW-1185">Reference proteome</keyword>
<dbReference type="EMBL" id="BMNN01000006">
    <property type="protein sequence ID" value="GGJ06312.1"/>
    <property type="molecule type" value="Genomic_DNA"/>
</dbReference>
<evidence type="ECO:0000256" key="2">
    <source>
        <dbReference type="SAM" id="Phobius"/>
    </source>
</evidence>
<sequence>MSNNVIRGSWGDRKANSGHTGGQPPGGDDLEKRVQELEKAIPEIRERLARVETKLDGIGGVMATKSDIADLKVDVYKAVNEQTWKFIAVAGVLAGIAFTAARFIPGG</sequence>
<organism evidence="3 4">
    <name type="scientific">Halopseudomonas pertucinogena</name>
    <dbReference type="NCBI Taxonomy" id="86175"/>
    <lineage>
        <taxon>Bacteria</taxon>
        <taxon>Pseudomonadati</taxon>
        <taxon>Pseudomonadota</taxon>
        <taxon>Gammaproteobacteria</taxon>
        <taxon>Pseudomonadales</taxon>
        <taxon>Pseudomonadaceae</taxon>
        <taxon>Halopseudomonas</taxon>
    </lineage>
</organism>
<evidence type="ECO:0000256" key="1">
    <source>
        <dbReference type="SAM" id="MobiDB-lite"/>
    </source>
</evidence>
<reference evidence="4" key="1">
    <citation type="journal article" date="2019" name="Int. J. Syst. Evol. Microbiol.">
        <title>The Global Catalogue of Microorganisms (GCM) 10K type strain sequencing project: providing services to taxonomists for standard genome sequencing and annotation.</title>
        <authorList>
            <consortium name="The Broad Institute Genomics Platform"/>
            <consortium name="The Broad Institute Genome Sequencing Center for Infectious Disease"/>
            <person name="Wu L."/>
            <person name="Ma J."/>
        </authorList>
    </citation>
    <scope>NUCLEOTIDE SEQUENCE [LARGE SCALE GENOMIC DNA]</scope>
    <source>
        <strain evidence="4">JCM 11590</strain>
    </source>
</reference>
<dbReference type="RefSeq" id="WP_188636905.1">
    <property type="nucleotide sequence ID" value="NZ_BMNN01000006.1"/>
</dbReference>
<proteinExistence type="predicted"/>
<gene>
    <name evidence="3" type="ORF">GCM10009083_24110</name>
</gene>
<feature type="region of interest" description="Disordered" evidence="1">
    <location>
        <begin position="1"/>
        <end position="30"/>
    </location>
</feature>
<keyword evidence="2" id="KW-0472">Membrane</keyword>
<keyword evidence="2" id="KW-0812">Transmembrane</keyword>
<protein>
    <recommendedName>
        <fullName evidence="5">DUF3618 domain-containing protein</fullName>
    </recommendedName>
</protein>
<dbReference type="Proteomes" id="UP000633263">
    <property type="component" value="Unassembled WGS sequence"/>
</dbReference>
<name>A0ABQ2CRM6_9GAMM</name>
<keyword evidence="2" id="KW-1133">Transmembrane helix</keyword>
<feature type="transmembrane region" description="Helical" evidence="2">
    <location>
        <begin position="86"/>
        <end position="104"/>
    </location>
</feature>
<evidence type="ECO:0000313" key="4">
    <source>
        <dbReference type="Proteomes" id="UP000633263"/>
    </source>
</evidence>
<accession>A0ABQ2CRM6</accession>
<evidence type="ECO:0000313" key="3">
    <source>
        <dbReference type="EMBL" id="GGJ06312.1"/>
    </source>
</evidence>